<dbReference type="InterPro" id="IPR036366">
    <property type="entry name" value="PGBDSf"/>
</dbReference>
<evidence type="ECO:0000256" key="6">
    <source>
        <dbReference type="ARBA" id="ARBA00022969"/>
    </source>
</evidence>
<evidence type="ECO:0000313" key="13">
    <source>
        <dbReference type="Proteomes" id="UP000727857"/>
    </source>
</evidence>
<gene>
    <name evidence="12" type="primary">sleB</name>
    <name evidence="12" type="ORF">IAB16_02120</name>
</gene>
<keyword evidence="6" id="KW-0749">Sporulation</keyword>
<evidence type="ECO:0000259" key="11">
    <source>
        <dbReference type="Pfam" id="PF07486"/>
    </source>
</evidence>
<dbReference type="Pfam" id="PF01471">
    <property type="entry name" value="PG_binding_1"/>
    <property type="match status" value="1"/>
</dbReference>
<feature type="domain" description="Cell wall hydrolase SleB" evidence="11">
    <location>
        <begin position="137"/>
        <end position="235"/>
    </location>
</feature>
<evidence type="ECO:0000259" key="10">
    <source>
        <dbReference type="Pfam" id="PF01471"/>
    </source>
</evidence>
<comment type="similarity">
    <text evidence="1">Belongs to the SleB family.</text>
</comment>
<evidence type="ECO:0000256" key="7">
    <source>
        <dbReference type="ARBA" id="ARBA00023316"/>
    </source>
</evidence>
<feature type="transmembrane region" description="Helical" evidence="9">
    <location>
        <begin position="12"/>
        <end position="32"/>
    </location>
</feature>
<dbReference type="Gene3D" id="1.10.101.10">
    <property type="entry name" value="PGBD-like superfamily/PGBD"/>
    <property type="match status" value="1"/>
</dbReference>
<protein>
    <recommendedName>
        <fullName evidence="2 8">Spore cortex-lytic enzyme</fullName>
    </recommendedName>
</protein>
<evidence type="ECO:0000256" key="4">
    <source>
        <dbReference type="ARBA" id="ARBA00022729"/>
    </source>
</evidence>
<dbReference type="InterPro" id="IPR042047">
    <property type="entry name" value="SleB_dom1"/>
</dbReference>
<name>A0A940DFD1_9FIRM</name>
<dbReference type="Pfam" id="PF07486">
    <property type="entry name" value="Hydrolase_2"/>
    <property type="match status" value="1"/>
</dbReference>
<dbReference type="Proteomes" id="UP000727857">
    <property type="component" value="Unassembled WGS sequence"/>
</dbReference>
<dbReference type="Gene3D" id="1.10.10.2520">
    <property type="entry name" value="Cell wall hydrolase SleB, domain 1"/>
    <property type="match status" value="1"/>
</dbReference>
<reference evidence="12" key="2">
    <citation type="journal article" date="2021" name="PeerJ">
        <title>Extensive microbial diversity within the chicken gut microbiome revealed by metagenomics and culture.</title>
        <authorList>
            <person name="Gilroy R."/>
            <person name="Ravi A."/>
            <person name="Getino M."/>
            <person name="Pursley I."/>
            <person name="Horton D.L."/>
            <person name="Alikhan N.F."/>
            <person name="Baker D."/>
            <person name="Gharbi K."/>
            <person name="Hall N."/>
            <person name="Watson M."/>
            <person name="Adriaenssens E.M."/>
            <person name="Foster-Nyarko E."/>
            <person name="Jarju S."/>
            <person name="Secka A."/>
            <person name="Antonio M."/>
            <person name="Oren A."/>
            <person name="Chaudhuri R.R."/>
            <person name="La Ragione R."/>
            <person name="Hildebrand F."/>
            <person name="Pallen M.J."/>
        </authorList>
    </citation>
    <scope>NUCLEOTIDE SEQUENCE</scope>
    <source>
        <strain evidence="12">517</strain>
    </source>
</reference>
<evidence type="ECO:0000256" key="1">
    <source>
        <dbReference type="ARBA" id="ARBA00007010"/>
    </source>
</evidence>
<feature type="domain" description="Peptidoglycan binding-like" evidence="10">
    <location>
        <begin position="49"/>
        <end position="104"/>
    </location>
</feature>
<comment type="caution">
    <text evidence="12">The sequence shown here is derived from an EMBL/GenBank/DDBJ whole genome shotgun (WGS) entry which is preliminary data.</text>
</comment>
<dbReference type="GO" id="GO:0009847">
    <property type="term" value="P:spore germination"/>
    <property type="evidence" value="ECO:0007669"/>
    <property type="project" value="UniProtKB-UniRule"/>
</dbReference>
<dbReference type="EMBL" id="JADINF010000052">
    <property type="protein sequence ID" value="MBO8423810.1"/>
    <property type="molecule type" value="Genomic_DNA"/>
</dbReference>
<keyword evidence="9" id="KW-0812">Transmembrane</keyword>
<dbReference type="InterPro" id="IPR036365">
    <property type="entry name" value="PGBD-like_sf"/>
</dbReference>
<evidence type="ECO:0000256" key="9">
    <source>
        <dbReference type="SAM" id="Phobius"/>
    </source>
</evidence>
<dbReference type="GO" id="GO:0071555">
    <property type="term" value="P:cell wall organization"/>
    <property type="evidence" value="ECO:0007669"/>
    <property type="project" value="UniProtKB-KW"/>
</dbReference>
<dbReference type="GO" id="GO:0016787">
    <property type="term" value="F:hydrolase activity"/>
    <property type="evidence" value="ECO:0007669"/>
    <property type="project" value="UniProtKB-KW"/>
</dbReference>
<keyword evidence="7" id="KW-0961">Cell wall biogenesis/degradation</keyword>
<dbReference type="InterPro" id="IPR014224">
    <property type="entry name" value="Spore_cortex_SleB"/>
</dbReference>
<evidence type="ECO:0000256" key="3">
    <source>
        <dbReference type="ARBA" id="ARBA00022544"/>
    </source>
</evidence>
<dbReference type="GO" id="GO:0030435">
    <property type="term" value="P:sporulation resulting in formation of a cellular spore"/>
    <property type="evidence" value="ECO:0007669"/>
    <property type="project" value="UniProtKB-KW"/>
</dbReference>
<keyword evidence="4" id="KW-0732">Signal</keyword>
<dbReference type="InterPro" id="IPR011105">
    <property type="entry name" value="Cell_wall_hydrolase_SleB"/>
</dbReference>
<proteinExistence type="inferred from homology"/>
<evidence type="ECO:0000256" key="5">
    <source>
        <dbReference type="ARBA" id="ARBA00022801"/>
    </source>
</evidence>
<organism evidence="12 13">
    <name type="scientific">Candidatus Stercoripulliclostridium pullicola</name>
    <dbReference type="NCBI Taxonomy" id="2840953"/>
    <lineage>
        <taxon>Bacteria</taxon>
        <taxon>Bacillati</taxon>
        <taxon>Bacillota</taxon>
        <taxon>Clostridia</taxon>
        <taxon>Eubacteriales</taxon>
        <taxon>Candidatus Stercoripulliclostridium</taxon>
    </lineage>
</organism>
<dbReference type="NCBIfam" id="TIGR02869">
    <property type="entry name" value="spore_SleB"/>
    <property type="match status" value="1"/>
</dbReference>
<dbReference type="AlphaFoldDB" id="A0A940DFD1"/>
<evidence type="ECO:0000256" key="8">
    <source>
        <dbReference type="NCBIfam" id="TIGR02869"/>
    </source>
</evidence>
<reference evidence="12" key="1">
    <citation type="submission" date="2020-10" db="EMBL/GenBank/DDBJ databases">
        <authorList>
            <person name="Gilroy R."/>
        </authorList>
    </citation>
    <scope>NUCLEOTIDE SEQUENCE</scope>
    <source>
        <strain evidence="12">517</strain>
    </source>
</reference>
<dbReference type="Gene3D" id="6.20.240.60">
    <property type="match status" value="1"/>
</dbReference>
<keyword evidence="3" id="KW-0309">Germination</keyword>
<evidence type="ECO:0000256" key="2">
    <source>
        <dbReference type="ARBA" id="ARBA00018364"/>
    </source>
</evidence>
<evidence type="ECO:0000313" key="12">
    <source>
        <dbReference type="EMBL" id="MBO8423810.1"/>
    </source>
</evidence>
<sequence>MSEKTEKILRFTVVPVLLVAIVAAIIFAFNGFESSESAEAAVLKQGSTGSVVRTVQTRLKSWGYYTGSVDGIYGSLTVAAVKYFQRVNGLQVDGIVGEKTAAAIGISLASSSSSGAGGYSSSDAYLLARLVYAEARGEPYVGQVAVAAVVLNRVKSSSFPNTISGVIYQPWAFSVVNDGQINLTPNQTAINAANDAMNGWDPTYGCLYYYNPATATNSWIKQKPIHLTIGQHVFCA</sequence>
<keyword evidence="9" id="KW-1133">Transmembrane helix</keyword>
<keyword evidence="9" id="KW-0472">Membrane</keyword>
<dbReference type="SUPFAM" id="SSF47090">
    <property type="entry name" value="PGBD-like"/>
    <property type="match status" value="1"/>
</dbReference>
<keyword evidence="5" id="KW-0378">Hydrolase</keyword>
<accession>A0A940DFD1</accession>
<dbReference type="InterPro" id="IPR002477">
    <property type="entry name" value="Peptidoglycan-bd-like"/>
</dbReference>